<sequence>MFAAAKFSKLRACIWPIYRHELLKFVPLLCLFFLIGFNYSLLRATKDALVITAPSSGAEALPFIKVWAIVPMAFLFTFLFTRVSNRLSREKTFYAMMSIFIGFFTIFLFFLYPFQDTLHPHHLGDRIQQSLPMGFQGFIALFRNWTFTLFYVMSEMWSTIIMTVLLWGFANDVTSVDDAKRYYGLLGIGINISGIVAGQVATSMSRLNYHPFLPFGNNAWDQAVFFLTSLVIINGILCMLIFRYMHKKKQGYNSESYFAQNGNEKIKMGMRKNFGYLAKSPYLICIAVIVITYNIAINLIEVVWKDQVKQLYPNPADFNAYMGQILKWIGIVATVTSIFISSVIIRRFSWTFSALASPFILLFTGVAFFACFFFKDVGFASISAFLGITPLALCVFFGSLQNCLARASKYTLFDVTKEMAFTPLSKECKQKGKAAIDGVGSRLGKSGGALIHQTLLMFFGTVALSTPYVAIILLGVISAWMVSVRSLGHQFDNLIAHQETLKDPYEELSTEPVLAESSNT</sequence>
<evidence type="ECO:0000256" key="2">
    <source>
        <dbReference type="ARBA" id="ARBA00007127"/>
    </source>
</evidence>
<protein>
    <recommendedName>
        <fullName evidence="9">ADP,ATP carrier protein</fullName>
    </recommendedName>
</protein>
<comment type="subcellular location">
    <subcellularLocation>
        <location evidence="1 9">Membrane</location>
        <topology evidence="1 9">Multi-pass membrane protein</topology>
    </subcellularLocation>
</comment>
<gene>
    <name evidence="10" type="ORF">RHABOEDO_001787</name>
</gene>
<evidence type="ECO:0000256" key="1">
    <source>
        <dbReference type="ARBA" id="ARBA00004141"/>
    </source>
</evidence>
<evidence type="ECO:0000256" key="6">
    <source>
        <dbReference type="ARBA" id="ARBA00022840"/>
    </source>
</evidence>
<accession>A0ABX8V7L9</accession>
<dbReference type="InterPro" id="IPR036259">
    <property type="entry name" value="MFS_trans_sf"/>
</dbReference>
<dbReference type="InterPro" id="IPR004667">
    <property type="entry name" value="ADP_ATP_car_bac_type"/>
</dbReference>
<name>A0ABX8V7L9_9BACT</name>
<dbReference type="NCBIfam" id="TIGR00769">
    <property type="entry name" value="AAA"/>
    <property type="match status" value="1"/>
</dbReference>
<evidence type="ECO:0000313" key="11">
    <source>
        <dbReference type="Proteomes" id="UP000826014"/>
    </source>
</evidence>
<keyword evidence="4 9" id="KW-0812">Transmembrane</keyword>
<reference evidence="10 11" key="1">
    <citation type="journal article" date="2022" name="bioRxiv">
        <title>Ecology and evolution of chlamydial symbionts of arthropods.</title>
        <authorList>
            <person name="Halter T."/>
            <person name="Koestlbacher S."/>
            <person name="Collingro A."/>
            <person name="Sixt B.S."/>
            <person name="Toenshoff E.R."/>
            <person name="Hendrickx F."/>
            <person name="Kostanjsek R."/>
            <person name="Horn M."/>
        </authorList>
    </citation>
    <scope>NUCLEOTIDE SEQUENCE [LARGE SCALE GENOMIC DNA]</scope>
    <source>
        <strain evidence="10">W744xW776</strain>
    </source>
</reference>
<evidence type="ECO:0000256" key="8">
    <source>
        <dbReference type="ARBA" id="ARBA00023136"/>
    </source>
</evidence>
<feature type="transmembrane region" description="Helical" evidence="9">
    <location>
        <begin position="352"/>
        <end position="374"/>
    </location>
</feature>
<evidence type="ECO:0000256" key="9">
    <source>
        <dbReference type="RuleBase" id="RU363121"/>
    </source>
</evidence>
<feature type="transmembrane region" description="Helical" evidence="9">
    <location>
        <begin position="324"/>
        <end position="345"/>
    </location>
</feature>
<comment type="similarity">
    <text evidence="2 9">Belongs to the ADP/ATP translocase tlc family.</text>
</comment>
<evidence type="ECO:0000256" key="7">
    <source>
        <dbReference type="ARBA" id="ARBA00022989"/>
    </source>
</evidence>
<feature type="transmembrane region" description="Helical" evidence="9">
    <location>
        <begin position="62"/>
        <end position="81"/>
    </location>
</feature>
<evidence type="ECO:0000256" key="3">
    <source>
        <dbReference type="ARBA" id="ARBA00022448"/>
    </source>
</evidence>
<dbReference type="Proteomes" id="UP000826014">
    <property type="component" value="Chromosome"/>
</dbReference>
<keyword evidence="11" id="KW-1185">Reference proteome</keyword>
<keyword evidence="7 9" id="KW-1133">Transmembrane helix</keyword>
<evidence type="ECO:0000256" key="4">
    <source>
        <dbReference type="ARBA" id="ARBA00022692"/>
    </source>
</evidence>
<feature type="transmembrane region" description="Helical" evidence="9">
    <location>
        <begin position="455"/>
        <end position="482"/>
    </location>
</feature>
<feature type="transmembrane region" description="Helical" evidence="9">
    <location>
        <begin position="222"/>
        <end position="242"/>
    </location>
</feature>
<evidence type="ECO:0000256" key="5">
    <source>
        <dbReference type="ARBA" id="ARBA00022741"/>
    </source>
</evidence>
<feature type="transmembrane region" description="Helical" evidence="9">
    <location>
        <begin position="182"/>
        <end position="202"/>
    </location>
</feature>
<keyword evidence="5 9" id="KW-0547">Nucleotide-binding</keyword>
<dbReference type="PANTHER" id="PTHR31187">
    <property type="match status" value="1"/>
</dbReference>
<proteinExistence type="inferred from homology"/>
<dbReference type="PANTHER" id="PTHR31187:SF1">
    <property type="entry name" value="ADP,ATP CARRIER PROTEIN 1"/>
    <property type="match status" value="1"/>
</dbReference>
<feature type="transmembrane region" description="Helical" evidence="9">
    <location>
        <begin position="280"/>
        <end position="304"/>
    </location>
</feature>
<feature type="transmembrane region" description="Helical" evidence="9">
    <location>
        <begin position="149"/>
        <end position="170"/>
    </location>
</feature>
<keyword evidence="6 9" id="KW-0067">ATP-binding</keyword>
<keyword evidence="8 9" id="KW-0472">Membrane</keyword>
<dbReference type="SUPFAM" id="SSF103473">
    <property type="entry name" value="MFS general substrate transporter"/>
    <property type="match status" value="1"/>
</dbReference>
<feature type="transmembrane region" description="Helical" evidence="9">
    <location>
        <begin position="380"/>
        <end position="400"/>
    </location>
</feature>
<dbReference type="RefSeq" id="WP_215216628.1">
    <property type="nucleotide sequence ID" value="NZ_CP075587.1"/>
</dbReference>
<organism evidence="10 11">
    <name type="scientific">Candidatus Rhabdochlamydia oedothoracis</name>
    <dbReference type="NCBI Taxonomy" id="2720720"/>
    <lineage>
        <taxon>Bacteria</taxon>
        <taxon>Pseudomonadati</taxon>
        <taxon>Chlamydiota</taxon>
        <taxon>Chlamydiia</taxon>
        <taxon>Parachlamydiales</taxon>
        <taxon>Candidatus Rhabdochlamydiaceae</taxon>
        <taxon>Candidatus Rhabdochlamydia</taxon>
    </lineage>
</organism>
<dbReference type="Pfam" id="PF03219">
    <property type="entry name" value="TLC"/>
    <property type="match status" value="1"/>
</dbReference>
<evidence type="ECO:0000313" key="10">
    <source>
        <dbReference type="EMBL" id="QYF49445.1"/>
    </source>
</evidence>
<keyword evidence="3 9" id="KW-0813">Transport</keyword>
<dbReference type="EMBL" id="CP075587">
    <property type="protein sequence ID" value="QYF49445.1"/>
    <property type="molecule type" value="Genomic_DNA"/>
</dbReference>
<feature type="transmembrane region" description="Helical" evidence="9">
    <location>
        <begin position="93"/>
        <end position="114"/>
    </location>
</feature>
<feature type="transmembrane region" description="Helical" evidence="9">
    <location>
        <begin position="21"/>
        <end position="42"/>
    </location>
</feature>